<dbReference type="InterPro" id="IPR004045">
    <property type="entry name" value="Glutathione_S-Trfase_N"/>
</dbReference>
<reference evidence="6" key="2">
    <citation type="journal article" date="2022" name="Hortic Res">
        <title>The genome of Dioscorea zingiberensis sheds light on the biosynthesis, origin and evolution of the medicinally important diosgenin saponins.</title>
        <authorList>
            <person name="Li Y."/>
            <person name="Tan C."/>
            <person name="Li Z."/>
            <person name="Guo J."/>
            <person name="Li S."/>
            <person name="Chen X."/>
            <person name="Wang C."/>
            <person name="Dai X."/>
            <person name="Yang H."/>
            <person name="Song W."/>
            <person name="Hou L."/>
            <person name="Xu J."/>
            <person name="Tong Z."/>
            <person name="Xu A."/>
            <person name="Yuan X."/>
            <person name="Wang W."/>
            <person name="Yang Q."/>
            <person name="Chen L."/>
            <person name="Sun Z."/>
            <person name="Wang K."/>
            <person name="Pan B."/>
            <person name="Chen J."/>
            <person name="Bao Y."/>
            <person name="Liu F."/>
            <person name="Qi X."/>
            <person name="Gang D.R."/>
            <person name="Wen J."/>
            <person name="Li J."/>
        </authorList>
    </citation>
    <scope>NUCLEOTIDE SEQUENCE</scope>
    <source>
        <strain evidence="6">Dzin_1.0</strain>
    </source>
</reference>
<dbReference type="EMBL" id="JAGGNH010000001">
    <property type="protein sequence ID" value="KAJ0984675.1"/>
    <property type="molecule type" value="Genomic_DNA"/>
</dbReference>
<evidence type="ECO:0000256" key="3">
    <source>
        <dbReference type="RuleBase" id="RU369102"/>
    </source>
</evidence>
<comment type="caution">
    <text evidence="6">The sequence shown here is derived from an EMBL/GenBank/DDBJ whole genome shotgun (WGS) entry which is preliminary data.</text>
</comment>
<dbReference type="PANTHER" id="PTHR11260:SF760">
    <property type="entry name" value="GLUTATHIONE TRANSFERASE GST 23"/>
    <property type="match status" value="1"/>
</dbReference>
<dbReference type="Proteomes" id="UP001085076">
    <property type="component" value="Miscellaneous, Linkage group lg01"/>
</dbReference>
<dbReference type="PANTHER" id="PTHR11260">
    <property type="entry name" value="GLUTATHIONE S-TRANSFERASE, GST, SUPERFAMILY, GST DOMAIN CONTAINING"/>
    <property type="match status" value="1"/>
</dbReference>
<evidence type="ECO:0000256" key="4">
    <source>
        <dbReference type="SAM" id="Coils"/>
    </source>
</evidence>
<dbReference type="EC" id="2.5.1.18" evidence="3"/>
<evidence type="ECO:0000256" key="1">
    <source>
        <dbReference type="ARBA" id="ARBA00022679"/>
    </source>
</evidence>
<name>A0A9D5HPP7_9LILI</name>
<evidence type="ECO:0000259" key="5">
    <source>
        <dbReference type="PROSITE" id="PS50404"/>
    </source>
</evidence>
<feature type="domain" description="GST N-terminal" evidence="5">
    <location>
        <begin position="4"/>
        <end position="84"/>
    </location>
</feature>
<dbReference type="InterPro" id="IPR040079">
    <property type="entry name" value="Glutathione_S-Trfase"/>
</dbReference>
<sequence length="182" mass="21427">MAEKGVKLFGLWASPFSLRVEWALKLKEVDYEFMDEDIPHNKSQELLHYNPITKKIPVLVHNGNPLAESTVIVEYVDEAWPNGYPIMPQDPFEKAQARFWARFAEDKLESTKVEMVEMQKENERLKMILAKIARDYQSLQMRFFDVFQQEQDKNNGDRTLAMTRKDHEEEEHKLLSLRLGAN</sequence>
<dbReference type="Pfam" id="PF02798">
    <property type="entry name" value="GST_N"/>
    <property type="match status" value="1"/>
</dbReference>
<dbReference type="SUPFAM" id="SSF52833">
    <property type="entry name" value="Thioredoxin-like"/>
    <property type="match status" value="1"/>
</dbReference>
<keyword evidence="4" id="KW-0175">Coiled coil</keyword>
<accession>A0A9D5HPP7</accession>
<organism evidence="6 7">
    <name type="scientific">Dioscorea zingiberensis</name>
    <dbReference type="NCBI Taxonomy" id="325984"/>
    <lineage>
        <taxon>Eukaryota</taxon>
        <taxon>Viridiplantae</taxon>
        <taxon>Streptophyta</taxon>
        <taxon>Embryophyta</taxon>
        <taxon>Tracheophyta</taxon>
        <taxon>Spermatophyta</taxon>
        <taxon>Magnoliopsida</taxon>
        <taxon>Liliopsida</taxon>
        <taxon>Dioscoreales</taxon>
        <taxon>Dioscoreaceae</taxon>
        <taxon>Dioscorea</taxon>
    </lineage>
</organism>
<dbReference type="AlphaFoldDB" id="A0A9D5HPP7"/>
<comment type="catalytic activity">
    <reaction evidence="2 3">
        <text>RX + glutathione = an S-substituted glutathione + a halide anion + H(+)</text>
        <dbReference type="Rhea" id="RHEA:16437"/>
        <dbReference type="ChEBI" id="CHEBI:15378"/>
        <dbReference type="ChEBI" id="CHEBI:16042"/>
        <dbReference type="ChEBI" id="CHEBI:17792"/>
        <dbReference type="ChEBI" id="CHEBI:57925"/>
        <dbReference type="ChEBI" id="CHEBI:90779"/>
        <dbReference type="EC" id="2.5.1.18"/>
    </reaction>
</comment>
<reference evidence="6" key="1">
    <citation type="submission" date="2021-03" db="EMBL/GenBank/DDBJ databases">
        <authorList>
            <person name="Li Z."/>
            <person name="Yang C."/>
        </authorList>
    </citation>
    <scope>NUCLEOTIDE SEQUENCE</scope>
    <source>
        <strain evidence="6">Dzin_1.0</strain>
        <tissue evidence="6">Leaf</tissue>
    </source>
</reference>
<evidence type="ECO:0000313" key="7">
    <source>
        <dbReference type="Proteomes" id="UP001085076"/>
    </source>
</evidence>
<dbReference type="Gene3D" id="1.20.1050.10">
    <property type="match status" value="1"/>
</dbReference>
<protein>
    <recommendedName>
        <fullName evidence="3">Glutathione S-transferase</fullName>
        <ecNumber evidence="3">2.5.1.18</ecNumber>
    </recommendedName>
</protein>
<evidence type="ECO:0000256" key="2">
    <source>
        <dbReference type="ARBA" id="ARBA00047960"/>
    </source>
</evidence>
<feature type="coiled-coil region" evidence="4">
    <location>
        <begin position="101"/>
        <end position="135"/>
    </location>
</feature>
<keyword evidence="1 3" id="KW-0808">Transferase</keyword>
<dbReference type="FunFam" id="3.40.30.10:FF:000014">
    <property type="entry name" value="Tau class glutathione S-transferase"/>
    <property type="match status" value="1"/>
</dbReference>
<comment type="function">
    <text evidence="3">Is involved in the conjugation of reduced glutathione to a wide number of exogenous and endogenous hydrophobic electrophiles.</text>
</comment>
<keyword evidence="3" id="KW-0963">Cytoplasm</keyword>
<proteinExistence type="inferred from homology"/>
<dbReference type="GO" id="GO:0006749">
    <property type="term" value="P:glutathione metabolic process"/>
    <property type="evidence" value="ECO:0007669"/>
    <property type="project" value="TreeGrafter"/>
</dbReference>
<dbReference type="OrthoDB" id="202840at2759"/>
<evidence type="ECO:0000313" key="6">
    <source>
        <dbReference type="EMBL" id="KAJ0984675.1"/>
    </source>
</evidence>
<comment type="subcellular location">
    <subcellularLocation>
        <location evidence="3">Cytoplasm</location>
        <location evidence="3">Cytosol</location>
    </subcellularLocation>
</comment>
<dbReference type="PROSITE" id="PS50404">
    <property type="entry name" value="GST_NTER"/>
    <property type="match status" value="1"/>
</dbReference>
<dbReference type="GO" id="GO:0005829">
    <property type="term" value="C:cytosol"/>
    <property type="evidence" value="ECO:0007669"/>
    <property type="project" value="UniProtKB-SubCell"/>
</dbReference>
<dbReference type="Gene3D" id="3.40.30.10">
    <property type="entry name" value="Glutaredoxin"/>
    <property type="match status" value="1"/>
</dbReference>
<dbReference type="CDD" id="cd03058">
    <property type="entry name" value="GST_N_Tau"/>
    <property type="match status" value="1"/>
</dbReference>
<keyword evidence="7" id="KW-1185">Reference proteome</keyword>
<dbReference type="SFLD" id="SFLDG00358">
    <property type="entry name" value="Main_(cytGST)"/>
    <property type="match status" value="1"/>
</dbReference>
<comment type="similarity">
    <text evidence="3">Belongs to the GST superfamily.</text>
</comment>
<dbReference type="SFLD" id="SFLDS00019">
    <property type="entry name" value="Glutathione_Transferase_(cytos"/>
    <property type="match status" value="1"/>
</dbReference>
<dbReference type="GO" id="GO:0004364">
    <property type="term" value="F:glutathione transferase activity"/>
    <property type="evidence" value="ECO:0007669"/>
    <property type="project" value="UniProtKB-UniRule"/>
</dbReference>
<dbReference type="InterPro" id="IPR036249">
    <property type="entry name" value="Thioredoxin-like_sf"/>
</dbReference>
<gene>
    <name evidence="6" type="ORF">J5N97_003031</name>
</gene>
<dbReference type="InterPro" id="IPR045073">
    <property type="entry name" value="Omega/Tau-like"/>
</dbReference>